<proteinExistence type="inferred from homology"/>
<dbReference type="InterPro" id="IPR029052">
    <property type="entry name" value="Metallo-depent_PP-like"/>
</dbReference>
<evidence type="ECO:0000259" key="3">
    <source>
        <dbReference type="Pfam" id="PF12850"/>
    </source>
</evidence>
<gene>
    <name evidence="4" type="ORF">KCX82_16010</name>
</gene>
<evidence type="ECO:0000256" key="1">
    <source>
        <dbReference type="ARBA" id="ARBA00008950"/>
    </source>
</evidence>
<comment type="similarity">
    <text evidence="1 2">Belongs to the metallophosphoesterase superfamily. YfcE family.</text>
</comment>
<dbReference type="PANTHER" id="PTHR11124">
    <property type="entry name" value="VACUOLAR SORTING PROTEIN VPS29"/>
    <property type="match status" value="1"/>
</dbReference>
<dbReference type="Proteomes" id="UP000675664">
    <property type="component" value="Unassembled WGS sequence"/>
</dbReference>
<organism evidence="4 5">
    <name type="scientific">Sinanaerobacter chloroacetimidivorans</name>
    <dbReference type="NCBI Taxonomy" id="2818044"/>
    <lineage>
        <taxon>Bacteria</taxon>
        <taxon>Bacillati</taxon>
        <taxon>Bacillota</taxon>
        <taxon>Clostridia</taxon>
        <taxon>Peptostreptococcales</taxon>
        <taxon>Anaerovoracaceae</taxon>
        <taxon>Sinanaerobacter</taxon>
    </lineage>
</organism>
<feature type="domain" description="Calcineurin-like phosphoesterase" evidence="3">
    <location>
        <begin position="1"/>
        <end position="152"/>
    </location>
</feature>
<dbReference type="EMBL" id="JAGSND010000012">
    <property type="protein sequence ID" value="MBR0599392.1"/>
    <property type="molecule type" value="Genomic_DNA"/>
</dbReference>
<dbReference type="SUPFAM" id="SSF56300">
    <property type="entry name" value="Metallo-dependent phosphatases"/>
    <property type="match status" value="1"/>
</dbReference>
<dbReference type="NCBIfam" id="TIGR00040">
    <property type="entry name" value="yfcE"/>
    <property type="match status" value="1"/>
</dbReference>
<evidence type="ECO:0000256" key="2">
    <source>
        <dbReference type="RuleBase" id="RU362039"/>
    </source>
</evidence>
<protein>
    <recommendedName>
        <fullName evidence="2">Phosphoesterase</fullName>
        <ecNumber evidence="2">3.1.4.-</ecNumber>
    </recommendedName>
</protein>
<dbReference type="AlphaFoldDB" id="A0A8J8B350"/>
<dbReference type="GO" id="GO:0016787">
    <property type="term" value="F:hydrolase activity"/>
    <property type="evidence" value="ECO:0007669"/>
    <property type="project" value="UniProtKB-UniRule"/>
</dbReference>
<reference evidence="4" key="2">
    <citation type="submission" date="2021-04" db="EMBL/GenBank/DDBJ databases">
        <authorList>
            <person name="Liu J."/>
        </authorList>
    </citation>
    <scope>NUCLEOTIDE SEQUENCE</scope>
    <source>
        <strain evidence="4">BAD-6</strain>
    </source>
</reference>
<dbReference type="InterPro" id="IPR000979">
    <property type="entry name" value="Phosphodiesterase_MJ0936/Vps29"/>
</dbReference>
<dbReference type="Gene3D" id="3.60.21.10">
    <property type="match status" value="1"/>
</dbReference>
<dbReference type="EC" id="3.1.4.-" evidence="2"/>
<reference evidence="4" key="1">
    <citation type="submission" date="2021-04" db="EMBL/GenBank/DDBJ databases">
        <title>Sinoanaerobacter chloroacetimidivorans sp. nov., an obligate anaerobic bacterium isolated from anaerobic sludge.</title>
        <authorList>
            <person name="Bao Y."/>
        </authorList>
    </citation>
    <scope>NUCLEOTIDE SEQUENCE</scope>
    <source>
        <strain evidence="4">BAD-6</strain>
    </source>
</reference>
<sequence>MKIGVLSDTHIPGRAKQLPEFLVESLKKVEHIIHAGDIANWNVIEKLEEIAPVTAVAGNADPQELRERLGEKKVAVLGGYRFGIFHGHGEKGKTVDRAIHCFENDQVDCIIFGHSHNPYCRLHGKTLLFNPGSPTDKRRNEYYSFGIIEISETILTRLIYFNRDGTPG</sequence>
<name>A0A8J8B350_9FIRM</name>
<keyword evidence="2" id="KW-0479">Metal-binding</keyword>
<comment type="cofactor">
    <cofactor evidence="2">
        <name>a divalent metal cation</name>
        <dbReference type="ChEBI" id="CHEBI:60240"/>
    </cofactor>
</comment>
<dbReference type="GO" id="GO:0046872">
    <property type="term" value="F:metal ion binding"/>
    <property type="evidence" value="ECO:0007669"/>
    <property type="project" value="UniProtKB-KW"/>
</dbReference>
<evidence type="ECO:0000313" key="5">
    <source>
        <dbReference type="Proteomes" id="UP000675664"/>
    </source>
</evidence>
<dbReference type="Pfam" id="PF12850">
    <property type="entry name" value="Metallophos_2"/>
    <property type="match status" value="1"/>
</dbReference>
<accession>A0A8J8B350</accession>
<keyword evidence="5" id="KW-1185">Reference proteome</keyword>
<evidence type="ECO:0000313" key="4">
    <source>
        <dbReference type="EMBL" id="MBR0599392.1"/>
    </source>
</evidence>
<dbReference type="InterPro" id="IPR024654">
    <property type="entry name" value="Calcineurin-like_PHP_lpxH"/>
</dbReference>
<comment type="caution">
    <text evidence="4">The sequence shown here is derived from an EMBL/GenBank/DDBJ whole genome shotgun (WGS) entry which is preliminary data.</text>
</comment>